<reference evidence="3" key="1">
    <citation type="submission" date="2016-10" db="EMBL/GenBank/DDBJ databases">
        <authorList>
            <person name="Varghese N."/>
            <person name="Submissions S."/>
        </authorList>
    </citation>
    <scope>NUCLEOTIDE SEQUENCE [LARGE SCALE GENOMIC DNA]</scope>
    <source>
        <strain evidence="3">CGMCC 1.7738</strain>
    </source>
</reference>
<organism evidence="2 3">
    <name type="scientific">Halogranum rubrum</name>
    <dbReference type="NCBI Taxonomy" id="553466"/>
    <lineage>
        <taxon>Archaea</taxon>
        <taxon>Methanobacteriati</taxon>
        <taxon>Methanobacteriota</taxon>
        <taxon>Stenosarchaea group</taxon>
        <taxon>Halobacteria</taxon>
        <taxon>Halobacteriales</taxon>
        <taxon>Haloferacaceae</taxon>
    </lineage>
</organism>
<proteinExistence type="predicted"/>
<protein>
    <recommendedName>
        <fullName evidence="1">Halobacterial output domain-containing protein</fullName>
    </recommendedName>
</protein>
<accession>A0A1I4BT12</accession>
<evidence type="ECO:0000259" key="1">
    <source>
        <dbReference type="Pfam" id="PF18545"/>
    </source>
</evidence>
<evidence type="ECO:0000313" key="3">
    <source>
        <dbReference type="Proteomes" id="UP000199607"/>
    </source>
</evidence>
<name>A0A1I4BT12_9EURY</name>
<dbReference type="Proteomes" id="UP000199607">
    <property type="component" value="Unassembled WGS sequence"/>
</dbReference>
<dbReference type="InterPro" id="IPR040624">
    <property type="entry name" value="HalOD1"/>
</dbReference>
<gene>
    <name evidence="2" type="ORF">SAMN04487950_0714</name>
</gene>
<dbReference type="RefSeq" id="WP_089865781.1">
    <property type="nucleotide sequence ID" value="NZ_FOTC01000001.1"/>
</dbReference>
<dbReference type="AlphaFoldDB" id="A0A1I4BT12"/>
<dbReference type="EMBL" id="FOTC01000001">
    <property type="protein sequence ID" value="SFK71149.1"/>
    <property type="molecule type" value="Genomic_DNA"/>
</dbReference>
<sequence>MQRDRDEWSGSVSDGAVATSTYYTEFTGDEPVSMAVVRAVAAVTGIEPAVLTPLGECIETDALETLFGTPVRTMATRSLRFNYAGCLVTVCGDGSIALTVPEYENSNGVENC</sequence>
<evidence type="ECO:0000313" key="2">
    <source>
        <dbReference type="EMBL" id="SFK71149.1"/>
    </source>
</evidence>
<keyword evidence="3" id="KW-1185">Reference proteome</keyword>
<feature type="domain" description="Halobacterial output" evidence="1">
    <location>
        <begin position="29"/>
        <end position="97"/>
    </location>
</feature>
<dbReference type="Pfam" id="PF18545">
    <property type="entry name" value="HalOD1"/>
    <property type="match status" value="1"/>
</dbReference>